<dbReference type="Proteomes" id="UP000321947">
    <property type="component" value="Unassembled WGS sequence"/>
</dbReference>
<proteinExistence type="predicted"/>
<gene>
    <name evidence="2" type="ORF">E5676_scaffold21G003180</name>
</gene>
<name>A0A5D3D203_CUCMM</name>
<evidence type="ECO:0000256" key="1">
    <source>
        <dbReference type="SAM" id="SignalP"/>
    </source>
</evidence>
<reference evidence="2 3" key="1">
    <citation type="submission" date="2019-08" db="EMBL/GenBank/DDBJ databases">
        <title>Draft genome sequences of two oriental melons (Cucumis melo L. var makuwa).</title>
        <authorList>
            <person name="Kwon S.-Y."/>
        </authorList>
    </citation>
    <scope>NUCLEOTIDE SEQUENCE [LARGE SCALE GENOMIC DNA]</scope>
    <source>
        <strain evidence="3">cv. Chang Bougi</strain>
        <tissue evidence="2">Leaf</tissue>
    </source>
</reference>
<evidence type="ECO:0000313" key="2">
    <source>
        <dbReference type="EMBL" id="TYK16509.1"/>
    </source>
</evidence>
<dbReference type="EMBL" id="SSTD01008307">
    <property type="protein sequence ID" value="TYK16509.1"/>
    <property type="molecule type" value="Genomic_DNA"/>
</dbReference>
<comment type="caution">
    <text evidence="2">The sequence shown here is derived from an EMBL/GenBank/DDBJ whole genome shotgun (WGS) entry which is preliminary data.</text>
</comment>
<feature type="chain" id="PRO_5023030562" evidence="1">
    <location>
        <begin position="25"/>
        <end position="83"/>
    </location>
</feature>
<organism evidence="2 3">
    <name type="scientific">Cucumis melo var. makuwa</name>
    <name type="common">Oriental melon</name>
    <dbReference type="NCBI Taxonomy" id="1194695"/>
    <lineage>
        <taxon>Eukaryota</taxon>
        <taxon>Viridiplantae</taxon>
        <taxon>Streptophyta</taxon>
        <taxon>Embryophyta</taxon>
        <taxon>Tracheophyta</taxon>
        <taxon>Spermatophyta</taxon>
        <taxon>Magnoliopsida</taxon>
        <taxon>eudicotyledons</taxon>
        <taxon>Gunneridae</taxon>
        <taxon>Pentapetalae</taxon>
        <taxon>rosids</taxon>
        <taxon>fabids</taxon>
        <taxon>Cucurbitales</taxon>
        <taxon>Cucurbitaceae</taxon>
        <taxon>Benincaseae</taxon>
        <taxon>Cucumis</taxon>
    </lineage>
</organism>
<sequence length="83" mass="9138">MAAFIKTFIFIFLIIFTFPDSGDAGDLSLKKGLKLSNPCGQMIVEKNNRVTRKLLGAEVLLDYASPDHNSRHEPRFGSPGGRA</sequence>
<protein>
    <submittedName>
        <fullName evidence="2">Uncharacterized protein</fullName>
    </submittedName>
</protein>
<feature type="signal peptide" evidence="1">
    <location>
        <begin position="1"/>
        <end position="24"/>
    </location>
</feature>
<accession>A0A5D3D203</accession>
<keyword evidence="1" id="KW-0732">Signal</keyword>
<dbReference type="AlphaFoldDB" id="A0A5D3D203"/>
<evidence type="ECO:0000313" key="3">
    <source>
        <dbReference type="Proteomes" id="UP000321947"/>
    </source>
</evidence>